<evidence type="ECO:0000259" key="1">
    <source>
        <dbReference type="Pfam" id="PF13302"/>
    </source>
</evidence>
<dbReference type="GO" id="GO:0008999">
    <property type="term" value="F:protein-N-terminal-alanine acetyltransferase activity"/>
    <property type="evidence" value="ECO:0007669"/>
    <property type="project" value="TreeGrafter"/>
</dbReference>
<proteinExistence type="predicted"/>
<dbReference type="PANTHER" id="PTHR43441">
    <property type="entry name" value="RIBOSOMAL-PROTEIN-SERINE ACETYLTRANSFERASE"/>
    <property type="match status" value="1"/>
</dbReference>
<dbReference type="InterPro" id="IPR000182">
    <property type="entry name" value="GNAT_dom"/>
</dbReference>
<organism evidence="2 3">
    <name type="scientific">Marinactinospora thermotolerans DSM 45154</name>
    <dbReference type="NCBI Taxonomy" id="1122192"/>
    <lineage>
        <taxon>Bacteria</taxon>
        <taxon>Bacillati</taxon>
        <taxon>Actinomycetota</taxon>
        <taxon>Actinomycetes</taxon>
        <taxon>Streptosporangiales</taxon>
        <taxon>Nocardiopsidaceae</taxon>
        <taxon>Marinactinospora</taxon>
    </lineage>
</organism>
<evidence type="ECO:0000313" key="2">
    <source>
        <dbReference type="EMBL" id="SKA26131.1"/>
    </source>
</evidence>
<keyword evidence="3" id="KW-1185">Reference proteome</keyword>
<dbReference type="RefSeq" id="WP_200813679.1">
    <property type="nucleotide sequence ID" value="NZ_FUWS01000009.1"/>
</dbReference>
<evidence type="ECO:0000313" key="3">
    <source>
        <dbReference type="Proteomes" id="UP000190637"/>
    </source>
</evidence>
<name>A0A1T4SE40_9ACTN</name>
<dbReference type="InterPro" id="IPR016181">
    <property type="entry name" value="Acyl_CoA_acyltransferase"/>
</dbReference>
<protein>
    <submittedName>
        <fullName evidence="2">Protein N-acetyltransferase, RimJ/RimL family</fullName>
    </submittedName>
</protein>
<dbReference type="PANTHER" id="PTHR43441:SF11">
    <property type="entry name" value="RIBOSOMAL-PROTEIN-SERINE ACETYLTRANSFERASE"/>
    <property type="match status" value="1"/>
</dbReference>
<sequence>MADRFWPLYDLRITTPRLELRLPDLELLTALASLAAEGVHEESAMPFTVPWTAGSPEERGRSVIQHNLGLIGQWRPESWALGLAVLHRGTVVGLQDLFATDFAVTREVETGSWLGLAHQGQGIGTEMRAAVLALAFEGLDAHWAVSGAMTDNRRSLGVSRRLGYRPDGHSVVAVQGRARTVQRLRLDRAAWQAHRTVSVEIGGLEPCLPLFGC</sequence>
<dbReference type="SUPFAM" id="SSF55729">
    <property type="entry name" value="Acyl-CoA N-acyltransferases (Nat)"/>
    <property type="match status" value="1"/>
</dbReference>
<feature type="domain" description="N-acetyltransferase" evidence="1">
    <location>
        <begin position="17"/>
        <end position="165"/>
    </location>
</feature>
<dbReference type="GO" id="GO:1990189">
    <property type="term" value="F:protein N-terminal-serine acetyltransferase activity"/>
    <property type="evidence" value="ECO:0007669"/>
    <property type="project" value="TreeGrafter"/>
</dbReference>
<dbReference type="GO" id="GO:0005737">
    <property type="term" value="C:cytoplasm"/>
    <property type="evidence" value="ECO:0007669"/>
    <property type="project" value="TreeGrafter"/>
</dbReference>
<reference evidence="2 3" key="1">
    <citation type="submission" date="2017-02" db="EMBL/GenBank/DDBJ databases">
        <authorList>
            <person name="Peterson S.W."/>
        </authorList>
    </citation>
    <scope>NUCLEOTIDE SEQUENCE [LARGE SCALE GENOMIC DNA]</scope>
    <source>
        <strain evidence="2 3">DSM 45154</strain>
    </source>
</reference>
<dbReference type="AlphaFoldDB" id="A0A1T4SE40"/>
<dbReference type="Proteomes" id="UP000190637">
    <property type="component" value="Unassembled WGS sequence"/>
</dbReference>
<accession>A0A1T4SE40</accession>
<dbReference type="STRING" id="1122192.SAMN02745673_03388"/>
<dbReference type="Pfam" id="PF13302">
    <property type="entry name" value="Acetyltransf_3"/>
    <property type="match status" value="1"/>
</dbReference>
<keyword evidence="2" id="KW-0808">Transferase</keyword>
<dbReference type="InterPro" id="IPR051908">
    <property type="entry name" value="Ribosomal_N-acetyltransferase"/>
</dbReference>
<gene>
    <name evidence="2" type="ORF">SAMN02745673_03388</name>
</gene>
<dbReference type="EMBL" id="FUWS01000009">
    <property type="protein sequence ID" value="SKA26131.1"/>
    <property type="molecule type" value="Genomic_DNA"/>
</dbReference>
<dbReference type="Gene3D" id="3.40.630.30">
    <property type="match status" value="1"/>
</dbReference>